<dbReference type="VEuPathDB" id="VectorBase:GAUT051955"/>
<feature type="coiled-coil region" evidence="8">
    <location>
        <begin position="1538"/>
        <end position="1572"/>
    </location>
</feature>
<feature type="coiled-coil region" evidence="8">
    <location>
        <begin position="376"/>
        <end position="403"/>
    </location>
</feature>
<dbReference type="GO" id="GO:0097711">
    <property type="term" value="P:ciliary basal body-plasma membrane docking"/>
    <property type="evidence" value="ECO:0007669"/>
    <property type="project" value="TreeGrafter"/>
</dbReference>
<dbReference type="PANTHER" id="PTHR18879:SF20">
    <property type="entry name" value="CENTROSOMAL PROTEIN OF 290 KDA"/>
    <property type="match status" value="1"/>
</dbReference>
<accession>A0A1A9VYR1</accession>
<dbReference type="GO" id="GO:0035869">
    <property type="term" value="C:ciliary transition zone"/>
    <property type="evidence" value="ECO:0007669"/>
    <property type="project" value="TreeGrafter"/>
</dbReference>
<evidence type="ECO:0000256" key="9">
    <source>
        <dbReference type="SAM" id="MobiDB-lite"/>
    </source>
</evidence>
<evidence type="ECO:0000313" key="11">
    <source>
        <dbReference type="Proteomes" id="UP000078200"/>
    </source>
</evidence>
<evidence type="ECO:0008006" key="12">
    <source>
        <dbReference type="Google" id="ProtNLM"/>
    </source>
</evidence>
<evidence type="ECO:0000256" key="7">
    <source>
        <dbReference type="ARBA" id="ARBA00023273"/>
    </source>
</evidence>
<feature type="region of interest" description="Disordered" evidence="9">
    <location>
        <begin position="1368"/>
        <end position="1387"/>
    </location>
</feature>
<keyword evidence="4" id="KW-0970">Cilium biogenesis/degradation</keyword>
<protein>
    <recommendedName>
        <fullName evidence="12">Centrosomal protein cep290</fullName>
    </recommendedName>
</protein>
<dbReference type="GO" id="GO:1905349">
    <property type="term" value="P:ciliary transition zone assembly"/>
    <property type="evidence" value="ECO:0007669"/>
    <property type="project" value="TreeGrafter"/>
</dbReference>
<evidence type="ECO:0000256" key="4">
    <source>
        <dbReference type="ARBA" id="ARBA00022794"/>
    </source>
</evidence>
<evidence type="ECO:0000256" key="5">
    <source>
        <dbReference type="ARBA" id="ARBA00023054"/>
    </source>
</evidence>
<feature type="compositionally biased region" description="Low complexity" evidence="9">
    <location>
        <begin position="1377"/>
        <end position="1387"/>
    </location>
</feature>
<evidence type="ECO:0000256" key="3">
    <source>
        <dbReference type="ARBA" id="ARBA00022490"/>
    </source>
</evidence>
<organism evidence="10 11">
    <name type="scientific">Glossina austeni</name>
    <name type="common">Savannah tsetse fly</name>
    <dbReference type="NCBI Taxonomy" id="7395"/>
    <lineage>
        <taxon>Eukaryota</taxon>
        <taxon>Metazoa</taxon>
        <taxon>Ecdysozoa</taxon>
        <taxon>Arthropoda</taxon>
        <taxon>Hexapoda</taxon>
        <taxon>Insecta</taxon>
        <taxon>Pterygota</taxon>
        <taxon>Neoptera</taxon>
        <taxon>Endopterygota</taxon>
        <taxon>Diptera</taxon>
        <taxon>Brachycera</taxon>
        <taxon>Muscomorpha</taxon>
        <taxon>Hippoboscoidea</taxon>
        <taxon>Glossinidae</taxon>
        <taxon>Glossina</taxon>
    </lineage>
</organism>
<feature type="coiled-coil region" evidence="8">
    <location>
        <begin position="1337"/>
        <end position="1364"/>
    </location>
</feature>
<dbReference type="Proteomes" id="UP000078200">
    <property type="component" value="Unassembled WGS sequence"/>
</dbReference>
<evidence type="ECO:0000256" key="6">
    <source>
        <dbReference type="ARBA" id="ARBA00023212"/>
    </source>
</evidence>
<feature type="coiled-coil region" evidence="8">
    <location>
        <begin position="81"/>
        <end position="276"/>
    </location>
</feature>
<keyword evidence="7" id="KW-0966">Cell projection</keyword>
<feature type="coiled-coil region" evidence="8">
    <location>
        <begin position="1865"/>
        <end position="1953"/>
    </location>
</feature>
<feature type="region of interest" description="Disordered" evidence="9">
    <location>
        <begin position="277"/>
        <end position="307"/>
    </location>
</feature>
<dbReference type="GO" id="GO:1905515">
    <property type="term" value="P:non-motile cilium assembly"/>
    <property type="evidence" value="ECO:0007669"/>
    <property type="project" value="TreeGrafter"/>
</dbReference>
<feature type="coiled-coil region" evidence="8">
    <location>
        <begin position="490"/>
        <end position="531"/>
    </location>
</feature>
<dbReference type="InterPro" id="IPR026201">
    <property type="entry name" value="Cep290"/>
</dbReference>
<evidence type="ECO:0000256" key="1">
    <source>
        <dbReference type="ARBA" id="ARBA00004120"/>
    </source>
</evidence>
<sequence length="2120" mass="244544">MDLPEVVSVKKFNDFTKEQKDHLFETLLELAVALDELPKKSLRKTLELTLAVLQYKGKQVQILQEQLDEKSQSSVGVGSLNERLMIENEKLTQLLTRTEDEKLVLKDKNKGLIAEIFQLKQRLKEITANAEASDKDSSDPLSELDKQESLLRNINLKNKHIKRLLKEIEALQNDNIEQSKTIIDVEKRLKCEQENWKKLNENFLLLEKEKTSLREAFDELTIEIKRLESNVNYLEDERERSEKELQEFVDKLEKKAQSWKKLLLEKDEELKKLKTKTKTRTNKLDGSERSQALASGGDDSTDTDQAVGANGSEKFKLYQAIEARDKLIEQLELKIEIMADEMLAATQLMNRIYQERNEEMNPRKPKSCCANIEALLKASSAKCRELSDMLERAEEESAIKAKQAMEATKTLAAFQCGEDGLLPALRRCSALESKLQSRENQIRTLITELNSMHEIGQENAFLRKRLNIPDDAIISTKNLAAKERNKGKIIDRLNLKLRASEEMRLQLKLEKGDLRKEILELKQLLLNASNKTAADVDKSSETLAEEDHGIIESTEINCKDDSPRTPYHILEINKNSLKSPTKEIGEVDDSNNTPEASLAVTVCTHCHGNYKIELQDPGNMDGMDMKYQDIAQENEILRQGMLEILEKLREYSDMSEQIVIDKTLLSNLLKILKSPDACQESPLRLQEEMLELKRREQALEDLLNQHIAMKKYCAEDEVQSVETMREDGEIRNAEEMPIEMPTLFDSSTRPTTPNRSHSLLQIPNISHESIWTMPEKRQLEQEIDELKIYRKHYEELYLHMKASDLEVMQACAELTEKTAKLETDLMKAEKCLQYLKEDLDNKLGELKEKQMFWLEKESKYKIDIKNLEHESEHLKKEKENCFSIYCYSKEEYLSLQKSFTKNLMKLSLVTEEILSGKSTDSLNIPDLSIDYGIIVDNYQLDVIPLEEFEKENKLNKEFQEQKTEMLKNTAHLESLLVIAREQIQSQQKLLNDITDNHISLRHLVADLQSTSEEKFLIAKMQRDLDNAKLEIEHLRDECASSRQHFEALQEELLNKEKLCQQLRKNFHNERTNREIKLKFLQKSLLLLKEKYAKYTPLIFLTNFICAYKKFQNSVEENSEKNYLKIVNKQIEELINTKLNEQNIQMEEQPQLIKLIKSETQCRLYEDEVKMLQNKCRYLEKDLNELRLDQACESEHWKTIQALFGSEKAIDDLVLKTEKNLKAVEKILTQDIACNTEAPIPAERTRSLKPAQVDVLIQTEQESPKRRDSKKEYLVAETEDGNQIANRKVLTETKEVQIQTCKQRNLQESKAIQTLEETVTNVTNDKAHKSESPKTSKLQHTLETLKETENRLTQAKRHIEELESKLNCLQAPKESESSTELSPTSTKTDVIEVDEKDKSIGKYQDILQTEREQNHLTVSKLNAEIEGLNQAVTQLNVEMKNKDLEILELKTQLESISVRRNSNEKLQLATIAMETEENVDNSLNEMTDEKIEEMFQQENSSTNSATGSIVIAPEEVAKEKHELEEAKALLIPSNIMKQLKELKEKASYYESALKVKEDEIVILKEKVKLLQEREKSTEITNNTDVEQLRIIVEEKDKHINELLETLNNFHEDQERFITDSSSYTADQIAQLANDLTRTEATNKIYYAQVEALKKQLSNLTQREKQARDLSQSLRNQLIKRPVVSIKTELNARVKNESLQKRVQQLELDLEEARAEIQRQKVIIDNKRHRSAHEVGLWEKQKRWQQNAEKLKGKLEDTEATLEKTKTLLQSARNTVNRLEKDKQMLEAKLGRATNPTTKHSIKCCRAPSCPNLHNPISTNAAIVKYTTSESPDTVTAGSSECSSPARSGNCINKMQCTVQAQNQEVIDALKARLEMQQRKILVMELAGKGSHALTNEMEKLQEKLSAIEAQNIRLEAKNLQLQLDNDLLRQGDGTERFQKRIKHLEDYIIALKEEMASSDARRQLCKCSGVKVNLQTGQSAEHTILSLRNLVEKLKAENKYLKDGRRSSESRSSSDATNDTARLQQKLHDSLDKISSLELKLKAPSKCPHCENKQKVVPPPQQEELKYIKEQLHKKTQLLQKAKVLLTRAAAKEKVLKEQLTMWKRKCFELQNVPVIEEISE</sequence>
<feature type="coiled-coil region" evidence="8">
    <location>
        <begin position="1641"/>
        <end position="1787"/>
    </location>
</feature>
<keyword evidence="5 8" id="KW-0175">Coiled coil</keyword>
<comment type="subcellular location">
    <subcellularLocation>
        <location evidence="1">Cytoplasm</location>
        <location evidence="1">Cytoskeleton</location>
        <location evidence="1">Cilium basal body</location>
    </subcellularLocation>
    <subcellularLocation>
        <location evidence="2">Cytoplasm</location>
        <location evidence="2">Cytoskeleton</location>
        <location evidence="2">Microtubule organizing center</location>
        <location evidence="2">Centrosome</location>
    </subcellularLocation>
</comment>
<dbReference type="GO" id="GO:0034451">
    <property type="term" value="C:centriolar satellite"/>
    <property type="evidence" value="ECO:0007669"/>
    <property type="project" value="TreeGrafter"/>
</dbReference>
<keyword evidence="11" id="KW-1185">Reference proteome</keyword>
<evidence type="ECO:0000256" key="8">
    <source>
        <dbReference type="SAM" id="Coils"/>
    </source>
</evidence>
<feature type="coiled-coil region" evidence="8">
    <location>
        <begin position="976"/>
        <end position="1065"/>
    </location>
</feature>
<dbReference type="PANTHER" id="PTHR18879">
    <property type="entry name" value="CENTROSOMAL PROTEIN OF 290 KDA"/>
    <property type="match status" value="1"/>
</dbReference>
<evidence type="ECO:0000256" key="2">
    <source>
        <dbReference type="ARBA" id="ARBA00004300"/>
    </source>
</evidence>
<feature type="region of interest" description="Disordered" evidence="9">
    <location>
        <begin position="2000"/>
        <end position="2019"/>
    </location>
</feature>
<feature type="coiled-coil region" evidence="8">
    <location>
        <begin position="1417"/>
        <end position="1491"/>
    </location>
</feature>
<feature type="coiled-coil region" evidence="8">
    <location>
        <begin position="776"/>
        <end position="831"/>
    </location>
</feature>
<dbReference type="EnsemblMetazoa" id="GAUT051955-RA">
    <property type="protein sequence ID" value="GAUT051955-PA"/>
    <property type="gene ID" value="GAUT051955"/>
</dbReference>
<dbReference type="STRING" id="7395.A0A1A9VYR1"/>
<keyword evidence="6" id="KW-0206">Cytoskeleton</keyword>
<reference evidence="10" key="1">
    <citation type="submission" date="2020-05" db="UniProtKB">
        <authorList>
            <consortium name="EnsemblMetazoa"/>
        </authorList>
    </citation>
    <scope>IDENTIFICATION</scope>
    <source>
        <strain evidence="10">TTRI</strain>
    </source>
</reference>
<keyword evidence="3" id="KW-0963">Cytoplasm</keyword>
<name>A0A1A9VYR1_GLOAU</name>
<evidence type="ECO:0000313" key="10">
    <source>
        <dbReference type="EnsemblMetazoa" id="GAUT051955-PA"/>
    </source>
</evidence>
<feature type="coiled-coil region" evidence="8">
    <location>
        <begin position="1154"/>
        <end position="1188"/>
    </location>
</feature>
<proteinExistence type="predicted"/>